<proteinExistence type="predicted"/>
<feature type="transmembrane region" description="Helical" evidence="5">
    <location>
        <begin position="213"/>
        <end position="232"/>
    </location>
</feature>
<dbReference type="PANTHER" id="PTHR37422">
    <property type="entry name" value="TEICHURONIC ACID BIOSYNTHESIS PROTEIN TUAE"/>
    <property type="match status" value="1"/>
</dbReference>
<dbReference type="EMBL" id="LAZR01007923">
    <property type="protein sequence ID" value="KKM82050.1"/>
    <property type="molecule type" value="Genomic_DNA"/>
</dbReference>
<feature type="transmembrane region" description="Helical" evidence="5">
    <location>
        <begin position="239"/>
        <end position="257"/>
    </location>
</feature>
<evidence type="ECO:0000256" key="5">
    <source>
        <dbReference type="SAM" id="Phobius"/>
    </source>
</evidence>
<keyword evidence="2 5" id="KW-0812">Transmembrane</keyword>
<feature type="transmembrane region" description="Helical" evidence="5">
    <location>
        <begin position="69"/>
        <end position="89"/>
    </location>
</feature>
<keyword evidence="4 5" id="KW-0472">Membrane</keyword>
<evidence type="ECO:0000256" key="3">
    <source>
        <dbReference type="ARBA" id="ARBA00022989"/>
    </source>
</evidence>
<evidence type="ECO:0000256" key="4">
    <source>
        <dbReference type="ARBA" id="ARBA00023136"/>
    </source>
</evidence>
<feature type="domain" description="O-antigen ligase-related" evidence="6">
    <location>
        <begin position="195"/>
        <end position="355"/>
    </location>
</feature>
<comment type="subcellular location">
    <subcellularLocation>
        <location evidence="1">Membrane</location>
        <topology evidence="1">Multi-pass membrane protein</topology>
    </subcellularLocation>
</comment>
<accession>A0A0F9MZM0</accession>
<evidence type="ECO:0000313" key="7">
    <source>
        <dbReference type="EMBL" id="KKM82050.1"/>
    </source>
</evidence>
<feature type="transmembrane region" description="Helical" evidence="5">
    <location>
        <begin position="101"/>
        <end position="118"/>
    </location>
</feature>
<feature type="transmembrane region" description="Helical" evidence="5">
    <location>
        <begin position="395"/>
        <end position="416"/>
    </location>
</feature>
<feature type="transmembrane region" description="Helical" evidence="5">
    <location>
        <begin position="38"/>
        <end position="57"/>
    </location>
</feature>
<feature type="transmembrane region" description="Helical" evidence="5">
    <location>
        <begin position="345"/>
        <end position="364"/>
    </location>
</feature>
<name>A0A0F9MZM0_9ZZZZ</name>
<dbReference type="PANTHER" id="PTHR37422:SF13">
    <property type="entry name" value="LIPOPOLYSACCHARIDE BIOSYNTHESIS PROTEIN PA4999-RELATED"/>
    <property type="match status" value="1"/>
</dbReference>
<feature type="transmembrane region" description="Helical" evidence="5">
    <location>
        <begin position="7"/>
        <end position="32"/>
    </location>
</feature>
<feature type="transmembrane region" description="Helical" evidence="5">
    <location>
        <begin position="191"/>
        <end position="207"/>
    </location>
</feature>
<evidence type="ECO:0000256" key="1">
    <source>
        <dbReference type="ARBA" id="ARBA00004141"/>
    </source>
</evidence>
<feature type="transmembrane region" description="Helical" evidence="5">
    <location>
        <begin position="371"/>
        <end position="389"/>
    </location>
</feature>
<sequence length="422" mass="47671">MSKLCEQIIVAILLAVIVGVPLILDVRIYSVFDLSKITLLYLLVFSAIIVFCIKQMIARDRFNNNPLMLSLGCLLAVSCFATIFSINPLASLLGGYKRYDGLASLIIYLCLFFLTQYVKKEMIGLFINAIIISASINVVYGILQYCGIDYFQWSTNYGGRIFGTIGHPGFFSAYLIMVLPLVYYQIIKGRWYFIIALILILTVFYLTKTRASFLGLIISSSCFLGLLGKDLLVVYKYRLISIFSIVLIITVVMSLRLEMNPVSRIVEDIKIEDKKVKLLGTTKARYWNVLVAIEIIKDYPVLGIGYGNINTVYLEYINKVIKKTGGEGYSFEWQDRIHVSPMDTLVRIGILGGLATLWFMYSYGRMMYVHLVNNRILIASLCSAVVAYWGQNLFVFGHVPNLTLLWVLIGLSVISCEKDTVT</sequence>
<comment type="caution">
    <text evidence="7">The sequence shown here is derived from an EMBL/GenBank/DDBJ whole genome shotgun (WGS) entry which is preliminary data.</text>
</comment>
<feature type="transmembrane region" description="Helical" evidence="5">
    <location>
        <begin position="165"/>
        <end position="184"/>
    </location>
</feature>
<evidence type="ECO:0000256" key="2">
    <source>
        <dbReference type="ARBA" id="ARBA00022692"/>
    </source>
</evidence>
<dbReference type="InterPro" id="IPR007016">
    <property type="entry name" value="O-antigen_ligase-rel_domated"/>
</dbReference>
<reference evidence="7" key="1">
    <citation type="journal article" date="2015" name="Nature">
        <title>Complex archaea that bridge the gap between prokaryotes and eukaryotes.</title>
        <authorList>
            <person name="Spang A."/>
            <person name="Saw J.H."/>
            <person name="Jorgensen S.L."/>
            <person name="Zaremba-Niedzwiedzka K."/>
            <person name="Martijn J."/>
            <person name="Lind A.E."/>
            <person name="van Eijk R."/>
            <person name="Schleper C."/>
            <person name="Guy L."/>
            <person name="Ettema T.J."/>
        </authorList>
    </citation>
    <scope>NUCLEOTIDE SEQUENCE</scope>
</reference>
<protein>
    <recommendedName>
        <fullName evidence="6">O-antigen ligase-related domain-containing protein</fullName>
    </recommendedName>
</protein>
<feature type="transmembrane region" description="Helical" evidence="5">
    <location>
        <begin position="125"/>
        <end position="145"/>
    </location>
</feature>
<dbReference type="Pfam" id="PF04932">
    <property type="entry name" value="Wzy_C"/>
    <property type="match status" value="1"/>
</dbReference>
<organism evidence="7">
    <name type="scientific">marine sediment metagenome</name>
    <dbReference type="NCBI Taxonomy" id="412755"/>
    <lineage>
        <taxon>unclassified sequences</taxon>
        <taxon>metagenomes</taxon>
        <taxon>ecological metagenomes</taxon>
    </lineage>
</organism>
<dbReference type="AlphaFoldDB" id="A0A0F9MZM0"/>
<keyword evidence="3 5" id="KW-1133">Transmembrane helix</keyword>
<dbReference type="GO" id="GO:0016020">
    <property type="term" value="C:membrane"/>
    <property type="evidence" value="ECO:0007669"/>
    <property type="project" value="UniProtKB-SubCell"/>
</dbReference>
<dbReference type="InterPro" id="IPR051533">
    <property type="entry name" value="WaaL-like"/>
</dbReference>
<gene>
    <name evidence="7" type="ORF">LCGC14_1323480</name>
</gene>
<evidence type="ECO:0000259" key="6">
    <source>
        <dbReference type="Pfam" id="PF04932"/>
    </source>
</evidence>